<protein>
    <recommendedName>
        <fullName evidence="2">CFA20 domain-containing protein</fullName>
    </recommendedName>
</protein>
<keyword evidence="4" id="KW-1185">Reference proteome</keyword>
<organism evidence="3 4">
    <name type="scientific">Stomoxys calcitrans</name>
    <name type="common">Stable fly</name>
    <name type="synonym">Conops calcitrans</name>
    <dbReference type="NCBI Taxonomy" id="35570"/>
    <lineage>
        <taxon>Eukaryota</taxon>
        <taxon>Metazoa</taxon>
        <taxon>Ecdysozoa</taxon>
        <taxon>Arthropoda</taxon>
        <taxon>Hexapoda</taxon>
        <taxon>Insecta</taxon>
        <taxon>Pterygota</taxon>
        <taxon>Neoptera</taxon>
        <taxon>Endopterygota</taxon>
        <taxon>Diptera</taxon>
        <taxon>Brachycera</taxon>
        <taxon>Muscomorpha</taxon>
        <taxon>Muscoidea</taxon>
        <taxon>Muscidae</taxon>
        <taxon>Stomoxys</taxon>
    </lineage>
</organism>
<evidence type="ECO:0000313" key="3">
    <source>
        <dbReference type="EnsemblMetazoa" id="SCAU000447-PA"/>
    </source>
</evidence>
<accession>A0A1I8NMV4</accession>
<evidence type="ECO:0000313" key="4">
    <source>
        <dbReference type="Proteomes" id="UP000095300"/>
    </source>
</evidence>
<dbReference type="Proteomes" id="UP000095300">
    <property type="component" value="Unassembled WGS sequence"/>
</dbReference>
<dbReference type="PANTHER" id="PTHR12458">
    <property type="entry name" value="ORF PROTEIN"/>
    <property type="match status" value="1"/>
</dbReference>
<dbReference type="AlphaFoldDB" id="A0A1I8NMV4"/>
<dbReference type="STRING" id="35570.A0A1I8NMV4"/>
<reference evidence="3" key="1">
    <citation type="submission" date="2020-05" db="UniProtKB">
        <authorList>
            <consortium name="EnsemblMetazoa"/>
        </authorList>
    </citation>
    <scope>IDENTIFICATION</scope>
    <source>
        <strain evidence="3">USDA</strain>
    </source>
</reference>
<feature type="compositionally biased region" description="Basic and acidic residues" evidence="1">
    <location>
        <begin position="220"/>
        <end position="230"/>
    </location>
</feature>
<dbReference type="OrthoDB" id="7486196at2759"/>
<dbReference type="InterPro" id="IPR007714">
    <property type="entry name" value="CFA20_dom"/>
</dbReference>
<name>A0A1I8NMV4_STOCA</name>
<feature type="domain" description="CFA20" evidence="2">
    <location>
        <begin position="1"/>
        <end position="184"/>
    </location>
</feature>
<dbReference type="Pfam" id="PF05018">
    <property type="entry name" value="CFA20_dom"/>
    <property type="match status" value="1"/>
</dbReference>
<evidence type="ECO:0000256" key="1">
    <source>
        <dbReference type="SAM" id="MobiDB-lite"/>
    </source>
</evidence>
<dbReference type="EnsemblMetazoa" id="SCAU000447-RA">
    <property type="protein sequence ID" value="SCAU000447-PA"/>
    <property type="gene ID" value="SCAU000447"/>
</dbReference>
<feature type="region of interest" description="Disordered" evidence="1">
    <location>
        <begin position="188"/>
        <end position="230"/>
    </location>
</feature>
<dbReference type="KEGG" id="scac:106085995"/>
<dbReference type="InterPro" id="IPR040441">
    <property type="entry name" value="CFA20/CFAP20DC"/>
</dbReference>
<feature type="compositionally biased region" description="Polar residues" evidence="1">
    <location>
        <begin position="207"/>
        <end position="216"/>
    </location>
</feature>
<sequence>MYRTVYQKGCFSVLYSVGGQPLSNWSIHTQNGYVKRIMDEDIKSMVLEIMGTNVSTVYISTPREPKKELGIKLPFLVLLIKNMHKYFTFEVKIIDDQRFVRRFRVSNFQSKTSVKPFCTCMPLGMSPGWNQIHFNLADFTRRAYNTNYMETVRLQIHANVRIRRIYFTDRLYKESELPQEYRLMREPKTKGSTMWNAPPAARPPSPLSNRDAQTETFEMDENRVETIKGD</sequence>
<proteinExistence type="predicted"/>
<gene>
    <name evidence="3" type="primary">106085995</name>
</gene>
<evidence type="ECO:0000259" key="2">
    <source>
        <dbReference type="Pfam" id="PF05018"/>
    </source>
</evidence>
<dbReference type="VEuPathDB" id="VectorBase:SCAU000447"/>